<dbReference type="InterPro" id="IPR029044">
    <property type="entry name" value="Nucleotide-diphossugar_trans"/>
</dbReference>
<dbReference type="Gene3D" id="3.90.550.10">
    <property type="entry name" value="Spore Coat Polysaccharide Biosynthesis Protein SpsA, Chain A"/>
    <property type="match status" value="1"/>
</dbReference>
<evidence type="ECO:0000313" key="7">
    <source>
        <dbReference type="Proteomes" id="UP000664521"/>
    </source>
</evidence>
<dbReference type="EMBL" id="CAJPDS010000017">
    <property type="protein sequence ID" value="CAF9916128.1"/>
    <property type="molecule type" value="Genomic_DNA"/>
</dbReference>
<comment type="similarity">
    <text evidence="1">Belongs to the glycosyltransferase 34 family.</text>
</comment>
<evidence type="ECO:0008006" key="8">
    <source>
        <dbReference type="Google" id="ProtNLM"/>
    </source>
</evidence>
<dbReference type="GO" id="GO:0000136">
    <property type="term" value="C:mannan polymerase complex"/>
    <property type="evidence" value="ECO:0007669"/>
    <property type="project" value="TreeGrafter"/>
</dbReference>
<organism evidence="6 7">
    <name type="scientific">Heterodermia speciosa</name>
    <dbReference type="NCBI Taxonomy" id="116794"/>
    <lineage>
        <taxon>Eukaryota</taxon>
        <taxon>Fungi</taxon>
        <taxon>Dikarya</taxon>
        <taxon>Ascomycota</taxon>
        <taxon>Pezizomycotina</taxon>
        <taxon>Lecanoromycetes</taxon>
        <taxon>OSLEUM clade</taxon>
        <taxon>Lecanoromycetidae</taxon>
        <taxon>Caliciales</taxon>
        <taxon>Physciaceae</taxon>
        <taxon>Heterodermia</taxon>
    </lineage>
</organism>
<dbReference type="PANTHER" id="PTHR31306">
    <property type="entry name" value="ALPHA-1,6-MANNOSYLTRANSFERASE MNN11-RELATED"/>
    <property type="match status" value="1"/>
</dbReference>
<dbReference type="GO" id="GO:0000009">
    <property type="term" value="F:alpha-1,6-mannosyltransferase activity"/>
    <property type="evidence" value="ECO:0007669"/>
    <property type="project" value="TreeGrafter"/>
</dbReference>
<evidence type="ECO:0000256" key="3">
    <source>
        <dbReference type="ARBA" id="ARBA00022679"/>
    </source>
</evidence>
<comment type="caution">
    <text evidence="6">The sequence shown here is derived from an EMBL/GenBank/DDBJ whole genome shotgun (WGS) entry which is preliminary data.</text>
</comment>
<evidence type="ECO:0000256" key="5">
    <source>
        <dbReference type="SAM" id="Phobius"/>
    </source>
</evidence>
<protein>
    <recommendedName>
        <fullName evidence="8">Glycosyltransferase family 34 protein</fullName>
    </recommendedName>
</protein>
<gene>
    <name evidence="6" type="ORF">HETSPECPRED_002769</name>
</gene>
<keyword evidence="2" id="KW-0328">Glycosyltransferase</keyword>
<dbReference type="InterPro" id="IPR008630">
    <property type="entry name" value="Glyco_trans_34"/>
</dbReference>
<sequence length="315" mass="36152">MQFAYLARKTSQPPPYTRLSRTSSVRRRQLQLGAVAGCILLFLIFLVTRIFSTSTERAPPGTPETIIVTVLDRGSMSKDYISRIEENRQDYAARHGYGTFFAENADYDLGSSPRSWAIVPALRHAMTKYQHTTYFFALSAHALIMNPSLSLESHILEKRRLESIMLKDKPVVPPDSVIKTFSHLKSDKIDIVLTQDGEGLCQGSFILRRGDWARFFLDTWFDPLYRSYNFQKAEGHALEHIVQWHPTILTKLALIPQRLLNSYGVDISSRGGKEAMFKDDDLVVHFVNCEPDANRNCEQEMEPYYNQWKAHWGKS</sequence>
<feature type="transmembrane region" description="Helical" evidence="5">
    <location>
        <begin position="30"/>
        <end position="51"/>
    </location>
</feature>
<dbReference type="OrthoDB" id="205108at2759"/>
<keyword evidence="5" id="KW-1133">Transmembrane helix</keyword>
<evidence type="ECO:0000256" key="2">
    <source>
        <dbReference type="ARBA" id="ARBA00022676"/>
    </source>
</evidence>
<keyword evidence="3" id="KW-0808">Transferase</keyword>
<accession>A0A8H3F222</accession>
<reference evidence="6" key="1">
    <citation type="submission" date="2021-03" db="EMBL/GenBank/DDBJ databases">
        <authorList>
            <person name="Tagirdzhanova G."/>
        </authorList>
    </citation>
    <scope>NUCLEOTIDE SEQUENCE</scope>
</reference>
<keyword evidence="5" id="KW-0812">Transmembrane</keyword>
<evidence type="ECO:0000256" key="1">
    <source>
        <dbReference type="ARBA" id="ARBA00005664"/>
    </source>
</evidence>
<feature type="region of interest" description="Disordered" evidence="4">
    <location>
        <begin position="1"/>
        <end position="20"/>
    </location>
</feature>
<keyword evidence="7" id="KW-1185">Reference proteome</keyword>
<keyword evidence="5" id="KW-0472">Membrane</keyword>
<evidence type="ECO:0000313" key="6">
    <source>
        <dbReference type="EMBL" id="CAF9916128.1"/>
    </source>
</evidence>
<dbReference type="Pfam" id="PF05637">
    <property type="entry name" value="Glyco_transf_34"/>
    <property type="match status" value="1"/>
</dbReference>
<dbReference type="GO" id="GO:0006487">
    <property type="term" value="P:protein N-linked glycosylation"/>
    <property type="evidence" value="ECO:0007669"/>
    <property type="project" value="TreeGrafter"/>
</dbReference>
<name>A0A8H3F222_9LECA</name>
<dbReference type="FunFam" id="3.90.550.10:FF:000149">
    <property type="entry name" value="Alpha-1,6-mannosyltransferase subunit"/>
    <property type="match status" value="1"/>
</dbReference>
<dbReference type="AlphaFoldDB" id="A0A8H3F222"/>
<proteinExistence type="inferred from homology"/>
<dbReference type="Proteomes" id="UP000664521">
    <property type="component" value="Unassembled WGS sequence"/>
</dbReference>
<evidence type="ECO:0000256" key="4">
    <source>
        <dbReference type="SAM" id="MobiDB-lite"/>
    </source>
</evidence>
<dbReference type="PANTHER" id="PTHR31306:SF10">
    <property type="entry name" value="ALPHA-1,6-MANNOSYLTRANSFERASE MNN11-RELATED"/>
    <property type="match status" value="1"/>
</dbReference>